<keyword evidence="1" id="KW-0732">Signal</keyword>
<dbReference type="Proteomes" id="UP000293874">
    <property type="component" value="Unassembled WGS sequence"/>
</dbReference>
<evidence type="ECO:0000256" key="1">
    <source>
        <dbReference type="SAM" id="SignalP"/>
    </source>
</evidence>
<protein>
    <submittedName>
        <fullName evidence="2">Thiol-disulfide isomerase/thioredoxin</fullName>
    </submittedName>
</protein>
<dbReference type="GO" id="GO:0016853">
    <property type="term" value="F:isomerase activity"/>
    <property type="evidence" value="ECO:0007669"/>
    <property type="project" value="UniProtKB-KW"/>
</dbReference>
<dbReference type="Gene3D" id="3.40.30.10">
    <property type="entry name" value="Glutaredoxin"/>
    <property type="match status" value="1"/>
</dbReference>
<comment type="caution">
    <text evidence="2">The sequence shown here is derived from an EMBL/GenBank/DDBJ whole genome shotgun (WGS) entry which is preliminary data.</text>
</comment>
<dbReference type="EMBL" id="SGXA01000006">
    <property type="protein sequence ID" value="RZS65217.1"/>
    <property type="molecule type" value="Genomic_DNA"/>
</dbReference>
<feature type="signal peptide" evidence="1">
    <location>
        <begin position="1"/>
        <end position="19"/>
    </location>
</feature>
<feature type="chain" id="PRO_5020392128" evidence="1">
    <location>
        <begin position="20"/>
        <end position="162"/>
    </location>
</feature>
<organism evidence="2 3">
    <name type="scientific">Pseudobacter ginsenosidimutans</name>
    <dbReference type="NCBI Taxonomy" id="661488"/>
    <lineage>
        <taxon>Bacteria</taxon>
        <taxon>Pseudomonadati</taxon>
        <taxon>Bacteroidota</taxon>
        <taxon>Chitinophagia</taxon>
        <taxon>Chitinophagales</taxon>
        <taxon>Chitinophagaceae</taxon>
        <taxon>Pseudobacter</taxon>
    </lineage>
</organism>
<name>A0A4Q7MCT4_9BACT</name>
<dbReference type="AlphaFoldDB" id="A0A4Q7MCT4"/>
<proteinExistence type="predicted"/>
<sequence>MKQWVLLLCTAFITTMVMAQTPNEPPYKRFPSVPPLQLLMKDSSIFTKDKVKKQPLIIMYFSPSCDHCQHQMEDLIKDMSKFNGTQIVLATYQPFEEIDEFYNKYQLSKYPNITIGRDSKYLLPPFYNIRSLPYLALYNKKGDLLTTFEGNVKVAKLVQAFK</sequence>
<gene>
    <name evidence="2" type="ORF">EV199_5974</name>
</gene>
<accession>A0A4Q7MCT4</accession>
<dbReference type="OrthoDB" id="662072at2"/>
<dbReference type="InterPro" id="IPR036249">
    <property type="entry name" value="Thioredoxin-like_sf"/>
</dbReference>
<evidence type="ECO:0000313" key="2">
    <source>
        <dbReference type="EMBL" id="RZS65217.1"/>
    </source>
</evidence>
<dbReference type="SUPFAM" id="SSF52833">
    <property type="entry name" value="Thioredoxin-like"/>
    <property type="match status" value="1"/>
</dbReference>
<dbReference type="CDD" id="cd01659">
    <property type="entry name" value="TRX_superfamily"/>
    <property type="match status" value="1"/>
</dbReference>
<keyword evidence="3" id="KW-1185">Reference proteome</keyword>
<reference evidence="2 3" key="1">
    <citation type="submission" date="2019-02" db="EMBL/GenBank/DDBJ databases">
        <title>Genomic Encyclopedia of Type Strains, Phase IV (KMG-IV): sequencing the most valuable type-strain genomes for metagenomic binning, comparative biology and taxonomic classification.</title>
        <authorList>
            <person name="Goeker M."/>
        </authorList>
    </citation>
    <scope>NUCLEOTIDE SEQUENCE [LARGE SCALE GENOMIC DNA]</scope>
    <source>
        <strain evidence="2 3">DSM 18116</strain>
    </source>
</reference>
<dbReference type="RefSeq" id="WP_130544442.1">
    <property type="nucleotide sequence ID" value="NZ_CP042431.1"/>
</dbReference>
<keyword evidence="2" id="KW-0413">Isomerase</keyword>
<evidence type="ECO:0000313" key="3">
    <source>
        <dbReference type="Proteomes" id="UP000293874"/>
    </source>
</evidence>